<feature type="transmembrane region" description="Helical" evidence="1">
    <location>
        <begin position="45"/>
        <end position="65"/>
    </location>
</feature>
<keyword evidence="1" id="KW-1133">Transmembrane helix</keyword>
<feature type="transmembrane region" description="Helical" evidence="1">
    <location>
        <begin position="72"/>
        <end position="95"/>
    </location>
</feature>
<dbReference type="STRING" id="1393122.SAMN05660895_1172"/>
<dbReference type="Proteomes" id="UP000199537">
    <property type="component" value="Unassembled WGS sequence"/>
</dbReference>
<sequence length="136" mass="15151">MDGTVPGYFLILLLQNHNQVRFIARILVSGLAVLITSYLLPGVHIHDFITALLVAVVLAILNTFIKPILIILTLPITVFSLGLFLLVINAFLILLASRLVSGFQVDGFWWALLFSIILSLISSFFESQRRQAEEEA</sequence>
<proteinExistence type="predicted"/>
<dbReference type="Pfam" id="PF04020">
    <property type="entry name" value="Phage_holin_4_2"/>
    <property type="match status" value="1"/>
</dbReference>
<dbReference type="InterPro" id="IPR007165">
    <property type="entry name" value="Phage_holin_4_2"/>
</dbReference>
<keyword evidence="1" id="KW-0812">Transmembrane</keyword>
<dbReference type="PANTHER" id="PTHR37309:SF1">
    <property type="entry name" value="SLR0284 PROTEIN"/>
    <property type="match status" value="1"/>
</dbReference>
<protein>
    <submittedName>
        <fullName evidence="2">Putative membrane protein</fullName>
    </submittedName>
</protein>
<evidence type="ECO:0000313" key="3">
    <source>
        <dbReference type="Proteomes" id="UP000199537"/>
    </source>
</evidence>
<evidence type="ECO:0000256" key="1">
    <source>
        <dbReference type="SAM" id="Phobius"/>
    </source>
</evidence>
<feature type="transmembrane region" description="Helical" evidence="1">
    <location>
        <begin position="22"/>
        <end position="39"/>
    </location>
</feature>
<accession>A0A1I7NB47</accession>
<reference evidence="3" key="1">
    <citation type="submission" date="2016-10" db="EMBL/GenBank/DDBJ databases">
        <authorList>
            <person name="Varghese N."/>
            <person name="Submissions S."/>
        </authorList>
    </citation>
    <scope>NUCLEOTIDE SEQUENCE [LARGE SCALE GENOMIC DNA]</scope>
    <source>
        <strain evidence="3">DSM 14807</strain>
    </source>
</reference>
<evidence type="ECO:0000313" key="2">
    <source>
        <dbReference type="EMBL" id="SFV31766.1"/>
    </source>
</evidence>
<dbReference type="OrthoDB" id="6402664at2"/>
<name>A0A1I7NB47_9BACT</name>
<organism evidence="2 3">
    <name type="scientific">Thermoflavifilum thermophilum</name>
    <dbReference type="NCBI Taxonomy" id="1393122"/>
    <lineage>
        <taxon>Bacteria</taxon>
        <taxon>Pseudomonadati</taxon>
        <taxon>Bacteroidota</taxon>
        <taxon>Chitinophagia</taxon>
        <taxon>Chitinophagales</taxon>
        <taxon>Chitinophagaceae</taxon>
        <taxon>Thermoflavifilum</taxon>
    </lineage>
</organism>
<gene>
    <name evidence="2" type="ORF">SAMN05660895_1172</name>
</gene>
<dbReference type="EMBL" id="FPCJ01000001">
    <property type="protein sequence ID" value="SFV31766.1"/>
    <property type="molecule type" value="Genomic_DNA"/>
</dbReference>
<dbReference type="AlphaFoldDB" id="A0A1I7NB47"/>
<dbReference type="PANTHER" id="PTHR37309">
    <property type="entry name" value="SLR0284 PROTEIN"/>
    <property type="match status" value="1"/>
</dbReference>
<keyword evidence="1" id="KW-0472">Membrane</keyword>
<keyword evidence="3" id="KW-1185">Reference proteome</keyword>
<feature type="transmembrane region" description="Helical" evidence="1">
    <location>
        <begin position="107"/>
        <end position="125"/>
    </location>
</feature>